<keyword evidence="2" id="KW-1133">Transmembrane helix</keyword>
<dbReference type="EMBL" id="PUHP01002212">
    <property type="protein sequence ID" value="TQN64593.1"/>
    <property type="molecule type" value="Genomic_DNA"/>
</dbReference>
<dbReference type="Proteomes" id="UP000326340">
    <property type="component" value="Unassembled WGS sequence"/>
</dbReference>
<sequence>MVHAPTSGLQPLRARQTGDEEGHGARQGNLLSWQTPEAPSRGNDEVPLFLFFFSLFFSLFFLETLFQEVLEDAHAPSLLREPRRPARVESSRVELPLTGAKSRRCAGDPRQRTGK</sequence>
<organism evidence="3 4">
    <name type="scientific">Colletotrichum shisoi</name>
    <dbReference type="NCBI Taxonomy" id="2078593"/>
    <lineage>
        <taxon>Eukaryota</taxon>
        <taxon>Fungi</taxon>
        <taxon>Dikarya</taxon>
        <taxon>Ascomycota</taxon>
        <taxon>Pezizomycotina</taxon>
        <taxon>Sordariomycetes</taxon>
        <taxon>Hypocreomycetidae</taxon>
        <taxon>Glomerellales</taxon>
        <taxon>Glomerellaceae</taxon>
        <taxon>Colletotrichum</taxon>
        <taxon>Colletotrichum destructivum species complex</taxon>
    </lineage>
</organism>
<feature type="region of interest" description="Disordered" evidence="1">
    <location>
        <begin position="76"/>
        <end position="115"/>
    </location>
</feature>
<dbReference type="AlphaFoldDB" id="A0A5Q4BCD1"/>
<evidence type="ECO:0000313" key="3">
    <source>
        <dbReference type="EMBL" id="TQN64593.1"/>
    </source>
</evidence>
<protein>
    <submittedName>
        <fullName evidence="3">Uncharacterized protein</fullName>
    </submittedName>
</protein>
<reference evidence="3 4" key="1">
    <citation type="journal article" date="2019" name="Sci. Rep.">
        <title>Colletotrichum shisoi sp. nov., an anthracnose pathogen of Perilla frutescens in Japan: molecular phylogenetic, morphological and genomic evidence.</title>
        <authorList>
            <person name="Gan P."/>
            <person name="Tsushima A."/>
            <person name="Hiroyama R."/>
            <person name="Narusaka M."/>
            <person name="Takano Y."/>
            <person name="Narusaka Y."/>
            <person name="Kawaradani M."/>
            <person name="Damm U."/>
            <person name="Shirasu K."/>
        </authorList>
    </citation>
    <scope>NUCLEOTIDE SEQUENCE [LARGE SCALE GENOMIC DNA]</scope>
    <source>
        <strain evidence="3 4">PG-2018a</strain>
    </source>
</reference>
<feature type="compositionally biased region" description="Basic and acidic residues" evidence="1">
    <location>
        <begin position="105"/>
        <end position="115"/>
    </location>
</feature>
<proteinExistence type="predicted"/>
<keyword evidence="2" id="KW-0812">Transmembrane</keyword>
<feature type="region of interest" description="Disordered" evidence="1">
    <location>
        <begin position="1"/>
        <end position="40"/>
    </location>
</feature>
<feature type="transmembrane region" description="Helical" evidence="2">
    <location>
        <begin position="46"/>
        <end position="66"/>
    </location>
</feature>
<evidence type="ECO:0000256" key="2">
    <source>
        <dbReference type="SAM" id="Phobius"/>
    </source>
</evidence>
<accession>A0A5Q4BCD1</accession>
<keyword evidence="2" id="KW-0472">Membrane</keyword>
<keyword evidence="4" id="KW-1185">Reference proteome</keyword>
<gene>
    <name evidence="3" type="ORF">CSHISOI_10829</name>
</gene>
<name>A0A5Q4BCD1_9PEZI</name>
<evidence type="ECO:0000313" key="4">
    <source>
        <dbReference type="Proteomes" id="UP000326340"/>
    </source>
</evidence>
<comment type="caution">
    <text evidence="3">The sequence shown here is derived from an EMBL/GenBank/DDBJ whole genome shotgun (WGS) entry which is preliminary data.</text>
</comment>
<evidence type="ECO:0000256" key="1">
    <source>
        <dbReference type="SAM" id="MobiDB-lite"/>
    </source>
</evidence>
<feature type="compositionally biased region" description="Basic and acidic residues" evidence="1">
    <location>
        <begin position="80"/>
        <end position="92"/>
    </location>
</feature>